<dbReference type="InterPro" id="IPR027417">
    <property type="entry name" value="P-loop_NTPase"/>
</dbReference>
<evidence type="ECO:0000313" key="1">
    <source>
        <dbReference type="EMBL" id="HJC04550.1"/>
    </source>
</evidence>
<dbReference type="SUPFAM" id="SSF52540">
    <property type="entry name" value="P-loop containing nucleoside triphosphate hydrolases"/>
    <property type="match status" value="1"/>
</dbReference>
<dbReference type="GO" id="GO:0016301">
    <property type="term" value="F:kinase activity"/>
    <property type="evidence" value="ECO:0007669"/>
    <property type="project" value="UniProtKB-KW"/>
</dbReference>
<keyword evidence="1" id="KW-0418">Kinase</keyword>
<reference evidence="1" key="1">
    <citation type="journal article" date="2021" name="PeerJ">
        <title>Extensive microbial diversity within the chicken gut microbiome revealed by metagenomics and culture.</title>
        <authorList>
            <person name="Gilroy R."/>
            <person name="Ravi A."/>
            <person name="Getino M."/>
            <person name="Pursley I."/>
            <person name="Horton D.L."/>
            <person name="Alikhan N.F."/>
            <person name="Baker D."/>
            <person name="Gharbi K."/>
            <person name="Hall N."/>
            <person name="Watson M."/>
            <person name="Adriaenssens E.M."/>
            <person name="Foster-Nyarko E."/>
            <person name="Jarju S."/>
            <person name="Secka A."/>
            <person name="Antonio M."/>
            <person name="Oren A."/>
            <person name="Chaudhuri R.R."/>
            <person name="La Ragione R."/>
            <person name="Hildebrand F."/>
            <person name="Pallen M.J."/>
        </authorList>
    </citation>
    <scope>NUCLEOTIDE SEQUENCE</scope>
    <source>
        <strain evidence="1">CHK180-15479</strain>
    </source>
</reference>
<name>A0A9D2SFS1_9FIRM</name>
<evidence type="ECO:0000313" key="2">
    <source>
        <dbReference type="Proteomes" id="UP000823910"/>
    </source>
</evidence>
<gene>
    <name evidence="1" type="ORF">H9704_00045</name>
</gene>
<proteinExistence type="predicted"/>
<keyword evidence="1" id="KW-0808">Transferase</keyword>
<protein>
    <submittedName>
        <fullName evidence="1">Cytidylate kinase-like family protein</fullName>
    </submittedName>
</protein>
<accession>A0A9D2SFS1</accession>
<organism evidence="1 2">
    <name type="scientific">Candidatus Enterocloster excrementipullorum</name>
    <dbReference type="NCBI Taxonomy" id="2838559"/>
    <lineage>
        <taxon>Bacteria</taxon>
        <taxon>Bacillati</taxon>
        <taxon>Bacillota</taxon>
        <taxon>Clostridia</taxon>
        <taxon>Lachnospirales</taxon>
        <taxon>Lachnospiraceae</taxon>
        <taxon>Enterocloster</taxon>
    </lineage>
</organism>
<comment type="caution">
    <text evidence="1">The sequence shown here is derived from an EMBL/GenBank/DDBJ whole genome shotgun (WGS) entry which is preliminary data.</text>
</comment>
<sequence>MEKQYIITIVREFGSMGRPIARRLSELLGIEFYDRDIVEKTARKMNLPVSVISINEENQGSAYSRMRFPLGKSSREKQDEIFRVQSEIIRSLAKRESCVIVGRCSDYILRDFENRLSICVYAPFEKRIENCVSSLGMDEETAMQMTVEVDKARRKYHKRYANYSPEDIKNKNLLIDSSFFGIEGTAKLIAEIAKSKFGK</sequence>
<dbReference type="AlphaFoldDB" id="A0A9D2SFS1"/>
<dbReference type="Proteomes" id="UP000823910">
    <property type="component" value="Unassembled WGS sequence"/>
</dbReference>
<dbReference type="EMBL" id="DWWT01000001">
    <property type="protein sequence ID" value="HJC04550.1"/>
    <property type="molecule type" value="Genomic_DNA"/>
</dbReference>
<reference evidence="1" key="2">
    <citation type="submission" date="2021-04" db="EMBL/GenBank/DDBJ databases">
        <authorList>
            <person name="Gilroy R."/>
        </authorList>
    </citation>
    <scope>NUCLEOTIDE SEQUENCE</scope>
    <source>
        <strain evidence="1">CHK180-15479</strain>
    </source>
</reference>
<dbReference type="Pfam" id="PF13189">
    <property type="entry name" value="Cytidylate_kin2"/>
    <property type="match status" value="1"/>
</dbReference>
<dbReference type="Gene3D" id="3.40.50.300">
    <property type="entry name" value="P-loop containing nucleotide triphosphate hydrolases"/>
    <property type="match status" value="1"/>
</dbReference>